<reference evidence="2 3" key="1">
    <citation type="submission" date="2024-04" db="EMBL/GenBank/DDBJ databases">
        <title>Novel genus in family Flammeovirgaceae.</title>
        <authorList>
            <person name="Nguyen T.H."/>
            <person name="Vuong T.Q."/>
            <person name="Le H."/>
            <person name="Kim S.-G."/>
        </authorList>
    </citation>
    <scope>NUCLEOTIDE SEQUENCE [LARGE SCALE GENOMIC DNA]</scope>
    <source>
        <strain evidence="2 3">JCM 23209</strain>
    </source>
</reference>
<dbReference type="GO" id="GO:0008237">
    <property type="term" value="F:metallopeptidase activity"/>
    <property type="evidence" value="ECO:0007669"/>
    <property type="project" value="InterPro"/>
</dbReference>
<sequence length="676" mass="78222">MFKVSETGNPGNYILVKPLEIADPPFVVSFFRSKDHANGKYGDRDNFYRGTFGFDRFDNKVIAEGLVEHYPPLEGIETDRKTVENSRAYFCPYLSLWPPQVDGNQDSAKSKVSIFVRLEKSSHYNSDPDKIRVKFRSADAKCVTVNGKAEDIIELDLKAGKEEHPSIEIECHQAFDKELAIDAITYQKGSDEHVVGKLLLYPNKVRYKTLIQPVRLVFGPTESKTIGSENHRPLFQNLVKDFNEISFNQAYIHAELAPQTKVVTLSMSQFKNDFGCVYRHHNDGKDYLKEGETYSGLYNELVETRYAALASQKKAQLNRVEIGEELVRKMQVMVNTFYAHFKEYKVTKNPLRIKKEKEAKIVETTWNQPEVQTAYQDFAVTRKLYGELPEEDASAMDKKHKIHLFFTDDIYGHYKRVKLSNGKFTDGKAVAYSVPMTGVVHIFEATFQKQKVTPTILHEMGHSLGLDHTFSKALGEYEYKDPNKDYKDDLEKKLKELRNEKDDLESNLKDFIQYKKLIEKEKVTQSELLDLLGIEKLYYSVLELLRNSLTTGRLELDGLSPVEGFVRHVQNAIKAEHDNWVDIRPERLTKEQTQTRVEELETEIAYLELRLKTAGKAESLSKKQDQSATLENYMDYDYRAVDGKVVPEVERKLFYKWQWDKVRKIGSEEGYFKEQN</sequence>
<protein>
    <recommendedName>
        <fullName evidence="4">EcxA zinc-binding domain-containing protein</fullName>
    </recommendedName>
</protein>
<accession>A0AAW9S6E7</accession>
<gene>
    <name evidence="2" type="ORF">AAG747_28155</name>
</gene>
<name>A0AAW9S6E7_9BACT</name>
<evidence type="ECO:0000313" key="3">
    <source>
        <dbReference type="Proteomes" id="UP001403385"/>
    </source>
</evidence>
<dbReference type="RefSeq" id="WP_346824600.1">
    <property type="nucleotide sequence ID" value="NZ_JBDKWZ010000027.1"/>
</dbReference>
<organism evidence="2 3">
    <name type="scientific">Rapidithrix thailandica</name>
    <dbReference type="NCBI Taxonomy" id="413964"/>
    <lineage>
        <taxon>Bacteria</taxon>
        <taxon>Pseudomonadati</taxon>
        <taxon>Bacteroidota</taxon>
        <taxon>Cytophagia</taxon>
        <taxon>Cytophagales</taxon>
        <taxon>Flammeovirgaceae</taxon>
        <taxon>Rapidithrix</taxon>
    </lineage>
</organism>
<evidence type="ECO:0000256" key="1">
    <source>
        <dbReference type="SAM" id="Coils"/>
    </source>
</evidence>
<evidence type="ECO:0008006" key="4">
    <source>
        <dbReference type="Google" id="ProtNLM"/>
    </source>
</evidence>
<dbReference type="AlphaFoldDB" id="A0AAW9S6E7"/>
<dbReference type="SUPFAM" id="SSF55486">
    <property type="entry name" value="Metalloproteases ('zincins'), catalytic domain"/>
    <property type="match status" value="1"/>
</dbReference>
<keyword evidence="1" id="KW-0175">Coiled coil</keyword>
<dbReference type="InterPro" id="IPR024079">
    <property type="entry name" value="MetalloPept_cat_dom_sf"/>
</dbReference>
<evidence type="ECO:0000313" key="2">
    <source>
        <dbReference type="EMBL" id="MEN7551822.1"/>
    </source>
</evidence>
<feature type="coiled-coil region" evidence="1">
    <location>
        <begin position="483"/>
        <end position="514"/>
    </location>
</feature>
<comment type="caution">
    <text evidence="2">The sequence shown here is derived from an EMBL/GenBank/DDBJ whole genome shotgun (WGS) entry which is preliminary data.</text>
</comment>
<proteinExistence type="predicted"/>
<dbReference type="Gene3D" id="3.40.390.10">
    <property type="entry name" value="Collagenase (Catalytic Domain)"/>
    <property type="match status" value="1"/>
</dbReference>
<feature type="coiled-coil region" evidence="1">
    <location>
        <begin position="590"/>
        <end position="617"/>
    </location>
</feature>
<dbReference type="Proteomes" id="UP001403385">
    <property type="component" value="Unassembled WGS sequence"/>
</dbReference>
<keyword evidence="3" id="KW-1185">Reference proteome</keyword>
<dbReference type="EMBL" id="JBDKWZ010000027">
    <property type="protein sequence ID" value="MEN7551822.1"/>
    <property type="molecule type" value="Genomic_DNA"/>
</dbReference>